<comment type="similarity">
    <text evidence="1">Belongs to the pseudomonas-type ThrB family.</text>
</comment>
<dbReference type="Proteomes" id="UP000597444">
    <property type="component" value="Unassembled WGS sequence"/>
</dbReference>
<dbReference type="InterPro" id="IPR011009">
    <property type="entry name" value="Kinase-like_dom_sf"/>
</dbReference>
<dbReference type="Gene3D" id="3.30.200.20">
    <property type="entry name" value="Phosphorylase Kinase, domain 1"/>
    <property type="match status" value="1"/>
</dbReference>
<dbReference type="GO" id="GO:0009088">
    <property type="term" value="P:threonine biosynthetic process"/>
    <property type="evidence" value="ECO:0007669"/>
    <property type="project" value="TreeGrafter"/>
</dbReference>
<organism evidence="3 4">
    <name type="scientific">Reticulibacter mediterranei</name>
    <dbReference type="NCBI Taxonomy" id="2778369"/>
    <lineage>
        <taxon>Bacteria</taxon>
        <taxon>Bacillati</taxon>
        <taxon>Chloroflexota</taxon>
        <taxon>Ktedonobacteria</taxon>
        <taxon>Ktedonobacterales</taxon>
        <taxon>Reticulibacteraceae</taxon>
        <taxon>Reticulibacter</taxon>
    </lineage>
</organism>
<name>A0A8J3IRW1_9CHLR</name>
<proteinExistence type="inferred from homology"/>
<gene>
    <name evidence="3" type="ORF">KSF_075310</name>
</gene>
<dbReference type="RefSeq" id="WP_220208034.1">
    <property type="nucleotide sequence ID" value="NZ_BNJK01000001.1"/>
</dbReference>
<dbReference type="EMBL" id="BNJK01000001">
    <property type="protein sequence ID" value="GHO97483.1"/>
    <property type="molecule type" value="Genomic_DNA"/>
</dbReference>
<dbReference type="GO" id="GO:0004413">
    <property type="term" value="F:homoserine kinase activity"/>
    <property type="evidence" value="ECO:0007669"/>
    <property type="project" value="TreeGrafter"/>
</dbReference>
<dbReference type="InterPro" id="IPR050249">
    <property type="entry name" value="Pseudomonas-type_ThrB"/>
</dbReference>
<accession>A0A8J3IRW1</accession>
<sequence>MTTSSTSSQEKHADIFPVTYSVLSSDILQERVLSHYAFEAPITCRLLVHGFHDHYLVQTANGKYMLRVYQAPRSIGRTWRTSSDVLYEIDLLLHLHRKGVAVSVPVARKDGTLLQTLQAPEGPRQAVLFTYVEGVELSPASIDEMGSRLYGSTVAELHNAADDFTSTHARFSLDQVFLIEASLNATRPLLVEQRQKEWKYLVQTAQLVKERLEWFVQQGLETGACHGDAQGGNASLSGEKKLTFFDFDCCGYGWRAYELAVFYWAAALGKNRLGKSAEEVEQLWMAYLAGYQERRPLKEIDKQAIPLLVIARHFWFLGANTANWDYWGWNRADEAFFKRELDFLHEWVEHKIKPV</sequence>
<comment type="caution">
    <text evidence="3">The sequence shown here is derived from an EMBL/GenBank/DDBJ whole genome shotgun (WGS) entry which is preliminary data.</text>
</comment>
<reference evidence="3" key="1">
    <citation type="submission" date="2020-10" db="EMBL/GenBank/DDBJ databases">
        <title>Taxonomic study of unclassified bacteria belonging to the class Ktedonobacteria.</title>
        <authorList>
            <person name="Yabe S."/>
            <person name="Wang C.M."/>
            <person name="Zheng Y."/>
            <person name="Sakai Y."/>
            <person name="Cavaletti L."/>
            <person name="Monciardini P."/>
            <person name="Donadio S."/>
        </authorList>
    </citation>
    <scope>NUCLEOTIDE SEQUENCE</scope>
    <source>
        <strain evidence="3">ID150040</strain>
    </source>
</reference>
<dbReference type="Pfam" id="PF01636">
    <property type="entry name" value="APH"/>
    <property type="match status" value="1"/>
</dbReference>
<dbReference type="InterPro" id="IPR002575">
    <property type="entry name" value="Aminoglycoside_PTrfase"/>
</dbReference>
<evidence type="ECO:0000313" key="4">
    <source>
        <dbReference type="Proteomes" id="UP000597444"/>
    </source>
</evidence>
<evidence type="ECO:0000256" key="1">
    <source>
        <dbReference type="ARBA" id="ARBA00038240"/>
    </source>
</evidence>
<dbReference type="PANTHER" id="PTHR21064">
    <property type="entry name" value="AMINOGLYCOSIDE PHOSPHOTRANSFERASE DOMAIN-CONTAINING PROTEIN-RELATED"/>
    <property type="match status" value="1"/>
</dbReference>
<dbReference type="SUPFAM" id="SSF56112">
    <property type="entry name" value="Protein kinase-like (PK-like)"/>
    <property type="match status" value="1"/>
</dbReference>
<dbReference type="Gene3D" id="3.90.1200.10">
    <property type="match status" value="1"/>
</dbReference>
<protein>
    <recommendedName>
        <fullName evidence="2">Aminoglycoside phosphotransferase domain-containing protein</fullName>
    </recommendedName>
</protein>
<evidence type="ECO:0000313" key="3">
    <source>
        <dbReference type="EMBL" id="GHO97483.1"/>
    </source>
</evidence>
<evidence type="ECO:0000259" key="2">
    <source>
        <dbReference type="Pfam" id="PF01636"/>
    </source>
</evidence>
<keyword evidence="4" id="KW-1185">Reference proteome</keyword>
<feature type="domain" description="Aminoglycoside phosphotransferase" evidence="2">
    <location>
        <begin position="45"/>
        <end position="297"/>
    </location>
</feature>
<dbReference type="PANTHER" id="PTHR21064:SF6">
    <property type="entry name" value="AMINOGLYCOSIDE PHOSPHOTRANSFERASE DOMAIN-CONTAINING PROTEIN"/>
    <property type="match status" value="1"/>
</dbReference>
<dbReference type="AlphaFoldDB" id="A0A8J3IRW1"/>